<sequence>MFILGNSQTAVVSTTKTRRSASNTLTTRAIKWLRIHGATRISPLSTGTNSMTSSGALNVGIYVCYQVQLVDNRPEALQRITGVVPAFARPPYGEYNDLVLEVARVRGQTLVNWDFDSGDSAGKTAAQSQKLYDDIAKKRPSTILALNHDVYQTTAQVVLPYAINTLQKAGYKLVTLAECLGKPAYQSVSTPPPRDEAWLQQC</sequence>
<reference evidence="6" key="1">
    <citation type="submission" date="2021-02" db="EMBL/GenBank/DDBJ databases">
        <authorList>
            <person name="Nieuwenhuis M."/>
            <person name="Van De Peppel L.J.J."/>
        </authorList>
    </citation>
    <scope>NUCLEOTIDE SEQUENCE</scope>
    <source>
        <strain evidence="6">D49</strain>
    </source>
</reference>
<evidence type="ECO:0008006" key="8">
    <source>
        <dbReference type="Google" id="ProtNLM"/>
    </source>
</evidence>
<keyword evidence="3" id="KW-0732">Signal</keyword>
<dbReference type="SUPFAM" id="SSF88713">
    <property type="entry name" value="Glycoside hydrolase/deacetylase"/>
    <property type="match status" value="1"/>
</dbReference>
<evidence type="ECO:0000313" key="6">
    <source>
        <dbReference type="EMBL" id="KAG5652981.1"/>
    </source>
</evidence>
<name>A0A9P7KMW4_9AGAR</name>
<organism evidence="6 7">
    <name type="scientific">Sphagnurus paluster</name>
    <dbReference type="NCBI Taxonomy" id="117069"/>
    <lineage>
        <taxon>Eukaryota</taxon>
        <taxon>Fungi</taxon>
        <taxon>Dikarya</taxon>
        <taxon>Basidiomycota</taxon>
        <taxon>Agaricomycotina</taxon>
        <taxon>Agaricomycetes</taxon>
        <taxon>Agaricomycetidae</taxon>
        <taxon>Agaricales</taxon>
        <taxon>Tricholomatineae</taxon>
        <taxon>Lyophyllaceae</taxon>
        <taxon>Sphagnurus</taxon>
    </lineage>
</organism>
<dbReference type="PANTHER" id="PTHR46471:SF2">
    <property type="entry name" value="CHITIN DEACETYLASE-RELATED"/>
    <property type="match status" value="1"/>
</dbReference>
<evidence type="ECO:0000313" key="7">
    <source>
        <dbReference type="Proteomes" id="UP000717328"/>
    </source>
</evidence>
<keyword evidence="7" id="KW-1185">Reference proteome</keyword>
<evidence type="ECO:0000256" key="4">
    <source>
        <dbReference type="ARBA" id="ARBA00022801"/>
    </source>
</evidence>
<dbReference type="AlphaFoldDB" id="A0A9P7KMW4"/>
<dbReference type="GO" id="GO:0046872">
    <property type="term" value="F:metal ion binding"/>
    <property type="evidence" value="ECO:0007669"/>
    <property type="project" value="UniProtKB-KW"/>
</dbReference>
<comment type="cofactor">
    <cofactor evidence="1">
        <name>Co(2+)</name>
        <dbReference type="ChEBI" id="CHEBI:48828"/>
    </cofactor>
</comment>
<evidence type="ECO:0000256" key="5">
    <source>
        <dbReference type="ARBA" id="ARBA00023277"/>
    </source>
</evidence>
<evidence type="ECO:0000256" key="1">
    <source>
        <dbReference type="ARBA" id="ARBA00001941"/>
    </source>
</evidence>
<protein>
    <recommendedName>
        <fullName evidence="8">Chitin deacetylase</fullName>
    </recommendedName>
</protein>
<dbReference type="Proteomes" id="UP000717328">
    <property type="component" value="Unassembled WGS sequence"/>
</dbReference>
<dbReference type="PANTHER" id="PTHR46471">
    <property type="entry name" value="CHITIN DEACETYLASE"/>
    <property type="match status" value="1"/>
</dbReference>
<reference evidence="6" key="2">
    <citation type="submission" date="2021-10" db="EMBL/GenBank/DDBJ databases">
        <title>Phylogenomics reveals ancestral predisposition of the termite-cultivated fungus Termitomyces towards a domesticated lifestyle.</title>
        <authorList>
            <person name="Auxier B."/>
            <person name="Grum-Grzhimaylo A."/>
            <person name="Cardenas M.E."/>
            <person name="Lodge J.D."/>
            <person name="Laessoe T."/>
            <person name="Pedersen O."/>
            <person name="Smith M.E."/>
            <person name="Kuyper T.W."/>
            <person name="Franco-Molano E.A."/>
            <person name="Baroni T.J."/>
            <person name="Aanen D.K."/>
        </authorList>
    </citation>
    <scope>NUCLEOTIDE SEQUENCE</scope>
    <source>
        <strain evidence="6">D49</strain>
    </source>
</reference>
<evidence type="ECO:0000256" key="3">
    <source>
        <dbReference type="ARBA" id="ARBA00022729"/>
    </source>
</evidence>
<keyword evidence="2" id="KW-0479">Metal-binding</keyword>
<comment type="caution">
    <text evidence="6">The sequence shown here is derived from an EMBL/GenBank/DDBJ whole genome shotgun (WGS) entry which is preliminary data.</text>
</comment>
<accession>A0A9P7KMW4</accession>
<dbReference type="InterPro" id="IPR011330">
    <property type="entry name" value="Glyco_hydro/deAcase_b/a-brl"/>
</dbReference>
<dbReference type="GO" id="GO:0016787">
    <property type="term" value="F:hydrolase activity"/>
    <property type="evidence" value="ECO:0007669"/>
    <property type="project" value="UniProtKB-KW"/>
</dbReference>
<gene>
    <name evidence="6" type="ORF">H0H81_002806</name>
</gene>
<dbReference type="GO" id="GO:0005975">
    <property type="term" value="P:carbohydrate metabolic process"/>
    <property type="evidence" value="ECO:0007669"/>
    <property type="project" value="InterPro"/>
</dbReference>
<proteinExistence type="predicted"/>
<dbReference type="Gene3D" id="3.20.20.370">
    <property type="entry name" value="Glycoside hydrolase/deacetylase"/>
    <property type="match status" value="1"/>
</dbReference>
<keyword evidence="5" id="KW-0119">Carbohydrate metabolism</keyword>
<dbReference type="EMBL" id="JABCKI010000083">
    <property type="protein sequence ID" value="KAG5652981.1"/>
    <property type="molecule type" value="Genomic_DNA"/>
</dbReference>
<dbReference type="OrthoDB" id="2125469at2759"/>
<keyword evidence="4" id="KW-0378">Hydrolase</keyword>
<evidence type="ECO:0000256" key="2">
    <source>
        <dbReference type="ARBA" id="ARBA00022723"/>
    </source>
</evidence>